<keyword evidence="7" id="KW-0030">Aminoacyl-tRNA synthetase</keyword>
<evidence type="ECO:0000256" key="3">
    <source>
        <dbReference type="ARBA" id="ARBA00022598"/>
    </source>
</evidence>
<name>A0A8H5CV47_9AGAR</name>
<dbReference type="PANTHER" id="PTHR11946:SF109">
    <property type="entry name" value="VALINE--TRNA LIGASE"/>
    <property type="match status" value="1"/>
</dbReference>
<dbReference type="EMBL" id="JAACJN010000316">
    <property type="protein sequence ID" value="KAF5348621.1"/>
    <property type="molecule type" value="Genomic_DNA"/>
</dbReference>
<evidence type="ECO:0000313" key="9">
    <source>
        <dbReference type="EMBL" id="KAF5348621.1"/>
    </source>
</evidence>
<dbReference type="GO" id="GO:0005524">
    <property type="term" value="F:ATP binding"/>
    <property type="evidence" value="ECO:0007669"/>
    <property type="project" value="UniProtKB-KW"/>
</dbReference>
<dbReference type="GO" id="GO:0006438">
    <property type="term" value="P:valyl-tRNA aminoacylation"/>
    <property type="evidence" value="ECO:0007669"/>
    <property type="project" value="InterPro"/>
</dbReference>
<evidence type="ECO:0000256" key="1">
    <source>
        <dbReference type="ARBA" id="ARBA00005594"/>
    </source>
</evidence>
<keyword evidence="5" id="KW-0067">ATP-binding</keyword>
<evidence type="ECO:0000256" key="8">
    <source>
        <dbReference type="ARBA" id="ARBA00029936"/>
    </source>
</evidence>
<evidence type="ECO:0000256" key="7">
    <source>
        <dbReference type="ARBA" id="ARBA00023146"/>
    </source>
</evidence>
<dbReference type="GO" id="GO:0005829">
    <property type="term" value="C:cytosol"/>
    <property type="evidence" value="ECO:0007669"/>
    <property type="project" value="TreeGrafter"/>
</dbReference>
<reference evidence="9 10" key="1">
    <citation type="journal article" date="2020" name="ISME J.">
        <title>Uncovering the hidden diversity of litter-decomposition mechanisms in mushroom-forming fungi.</title>
        <authorList>
            <person name="Floudas D."/>
            <person name="Bentzer J."/>
            <person name="Ahren D."/>
            <person name="Johansson T."/>
            <person name="Persson P."/>
            <person name="Tunlid A."/>
        </authorList>
    </citation>
    <scope>NUCLEOTIDE SEQUENCE [LARGE SCALE GENOMIC DNA]</scope>
    <source>
        <strain evidence="9 10">CBS 406.79</strain>
    </source>
</reference>
<accession>A0A8H5CV47</accession>
<keyword evidence="10" id="KW-1185">Reference proteome</keyword>
<dbReference type="Gene3D" id="1.10.730.10">
    <property type="entry name" value="Isoleucyl-tRNA Synthetase, Domain 1"/>
    <property type="match status" value="1"/>
</dbReference>
<evidence type="ECO:0000256" key="4">
    <source>
        <dbReference type="ARBA" id="ARBA00022741"/>
    </source>
</evidence>
<comment type="caution">
    <text evidence="9">The sequence shown here is derived from an EMBL/GenBank/DDBJ whole genome shotgun (WGS) entry which is preliminary data.</text>
</comment>
<sequence length="125" mass="13751">MSFKEVYLKMSESLVNVIDPIDVIQGLELEKLHERNLDEKEIAKAKAGPKKDFTKGIPQSGTEPLKFALCAYSVGGRGIDLETLCVKGYRKSCFNATKFAMLKLEQSSILEPSAKPTANESLVGQ</sequence>
<dbReference type="GO" id="GO:0004832">
    <property type="term" value="F:valine-tRNA ligase activity"/>
    <property type="evidence" value="ECO:0007669"/>
    <property type="project" value="UniProtKB-EC"/>
</dbReference>
<comment type="similarity">
    <text evidence="1">Belongs to the class-I aminoacyl-tRNA synthetase family.</text>
</comment>
<evidence type="ECO:0000256" key="2">
    <source>
        <dbReference type="ARBA" id="ARBA00013169"/>
    </source>
</evidence>
<dbReference type="OrthoDB" id="629407at2759"/>
<evidence type="ECO:0000313" key="10">
    <source>
        <dbReference type="Proteomes" id="UP000518752"/>
    </source>
</evidence>
<dbReference type="PANTHER" id="PTHR11946">
    <property type="entry name" value="VALYL-TRNA SYNTHETASES"/>
    <property type="match status" value="1"/>
</dbReference>
<evidence type="ECO:0000256" key="5">
    <source>
        <dbReference type="ARBA" id="ARBA00022840"/>
    </source>
</evidence>
<keyword evidence="6" id="KW-0648">Protein biosynthesis</keyword>
<evidence type="ECO:0000256" key="6">
    <source>
        <dbReference type="ARBA" id="ARBA00022917"/>
    </source>
</evidence>
<gene>
    <name evidence="9" type="ORF">D9757_014467</name>
</gene>
<keyword evidence="3" id="KW-0436">Ligase</keyword>
<organism evidence="9 10">
    <name type="scientific">Collybiopsis confluens</name>
    <dbReference type="NCBI Taxonomy" id="2823264"/>
    <lineage>
        <taxon>Eukaryota</taxon>
        <taxon>Fungi</taxon>
        <taxon>Dikarya</taxon>
        <taxon>Basidiomycota</taxon>
        <taxon>Agaricomycotina</taxon>
        <taxon>Agaricomycetes</taxon>
        <taxon>Agaricomycetidae</taxon>
        <taxon>Agaricales</taxon>
        <taxon>Marasmiineae</taxon>
        <taxon>Omphalotaceae</taxon>
        <taxon>Collybiopsis</taxon>
    </lineage>
</organism>
<protein>
    <recommendedName>
        <fullName evidence="2">valine--tRNA ligase</fullName>
        <ecNumber evidence="2">6.1.1.9</ecNumber>
    </recommendedName>
    <alternativeName>
        <fullName evidence="8">Valyl-tRNA synthetase</fullName>
    </alternativeName>
</protein>
<proteinExistence type="inferred from homology"/>
<dbReference type="InterPro" id="IPR002303">
    <property type="entry name" value="Valyl-tRNA_ligase"/>
</dbReference>
<dbReference type="Proteomes" id="UP000518752">
    <property type="component" value="Unassembled WGS sequence"/>
</dbReference>
<dbReference type="AlphaFoldDB" id="A0A8H5CV47"/>
<keyword evidence="4" id="KW-0547">Nucleotide-binding</keyword>
<dbReference type="EC" id="6.1.1.9" evidence="2"/>